<evidence type="ECO:0000313" key="3">
    <source>
        <dbReference type="Proteomes" id="UP000183255"/>
    </source>
</evidence>
<dbReference type="Proteomes" id="UP000183255">
    <property type="component" value="Unassembled WGS sequence"/>
</dbReference>
<accession>A0A1G8QNE8</accession>
<evidence type="ECO:0000256" key="1">
    <source>
        <dbReference type="SAM" id="MobiDB-lite"/>
    </source>
</evidence>
<organism evidence="2 3">
    <name type="scientific">Proteiniclasticum ruminis</name>
    <dbReference type="NCBI Taxonomy" id="398199"/>
    <lineage>
        <taxon>Bacteria</taxon>
        <taxon>Bacillati</taxon>
        <taxon>Bacillota</taxon>
        <taxon>Clostridia</taxon>
        <taxon>Eubacteriales</taxon>
        <taxon>Clostridiaceae</taxon>
        <taxon>Proteiniclasticum</taxon>
    </lineage>
</organism>
<protein>
    <submittedName>
        <fullName evidence="2">Uncharacterized protein</fullName>
    </submittedName>
</protein>
<feature type="compositionally biased region" description="Gly residues" evidence="1">
    <location>
        <begin position="128"/>
        <end position="145"/>
    </location>
</feature>
<dbReference type="EMBL" id="FNDZ01000007">
    <property type="protein sequence ID" value="SDJ06163.1"/>
    <property type="molecule type" value="Genomic_DNA"/>
</dbReference>
<sequence length="145" mass="14679">MTGGLVIIEGPVNDGNSALDYNGTFTVSGGTLLALRSSGMAMNVSETSTLGAFLLNGEEVVAGETLVIKTSSGEELLSYTTEKNSASLLFSSEDLKQGETYTVYAEGNELSEVSMTSLVTTMGASGMTPGGGNNPGGGKIPGGRP</sequence>
<evidence type="ECO:0000313" key="2">
    <source>
        <dbReference type="EMBL" id="SDJ06163.1"/>
    </source>
</evidence>
<feature type="region of interest" description="Disordered" evidence="1">
    <location>
        <begin position="124"/>
        <end position="145"/>
    </location>
</feature>
<name>A0A1G8QNE8_9CLOT</name>
<gene>
    <name evidence="2" type="ORF">SAMN05421804_10713</name>
</gene>
<reference evidence="2 3" key="1">
    <citation type="submission" date="2016-10" db="EMBL/GenBank/DDBJ databases">
        <authorList>
            <person name="de Groot N.N."/>
        </authorList>
    </citation>
    <scope>NUCLEOTIDE SEQUENCE [LARGE SCALE GENOMIC DNA]</scope>
    <source>
        <strain evidence="2 3">CGMCC 1.5058</strain>
    </source>
</reference>
<dbReference type="AlphaFoldDB" id="A0A1G8QNE8"/>
<proteinExistence type="predicted"/>